<protein>
    <submittedName>
        <fullName evidence="1">Uncharacterized protein</fullName>
    </submittedName>
</protein>
<comment type="caution">
    <text evidence="1">The sequence shown here is derived from an EMBL/GenBank/DDBJ whole genome shotgun (WGS) entry which is preliminary data.</text>
</comment>
<dbReference type="EMBL" id="JAHKSW010000007">
    <property type="protein sequence ID" value="KAG7330162.1"/>
    <property type="molecule type" value="Genomic_DNA"/>
</dbReference>
<evidence type="ECO:0000313" key="2">
    <source>
        <dbReference type="Proteomes" id="UP000824219"/>
    </source>
</evidence>
<sequence length="69" mass="7932">MLQHNPKHQMHSSAQQLWQHSFLWQVTSSVATGSAAHELNEKHPVNCTVNTRLLKPIQNCTQTTASWRR</sequence>
<accession>A0A9D3NXA1</accession>
<evidence type="ECO:0000313" key="1">
    <source>
        <dbReference type="EMBL" id="KAG7330162.1"/>
    </source>
</evidence>
<dbReference type="Proteomes" id="UP000824219">
    <property type="component" value="Linkage Group LG07"/>
</dbReference>
<proteinExistence type="predicted"/>
<keyword evidence="2" id="KW-1185">Reference proteome</keyword>
<name>A0A9D3NXA1_9TELE</name>
<gene>
    <name evidence="1" type="ORF">KOW79_006384</name>
</gene>
<organism evidence="1 2">
    <name type="scientific">Hemibagrus wyckioides</name>
    <dbReference type="NCBI Taxonomy" id="337641"/>
    <lineage>
        <taxon>Eukaryota</taxon>
        <taxon>Metazoa</taxon>
        <taxon>Chordata</taxon>
        <taxon>Craniata</taxon>
        <taxon>Vertebrata</taxon>
        <taxon>Euteleostomi</taxon>
        <taxon>Actinopterygii</taxon>
        <taxon>Neopterygii</taxon>
        <taxon>Teleostei</taxon>
        <taxon>Ostariophysi</taxon>
        <taxon>Siluriformes</taxon>
        <taxon>Bagridae</taxon>
        <taxon>Hemibagrus</taxon>
    </lineage>
</organism>
<reference evidence="1 2" key="1">
    <citation type="submission" date="2021-06" db="EMBL/GenBank/DDBJ databases">
        <title>Chromosome-level genome assembly of the red-tail catfish (Hemibagrus wyckioides).</title>
        <authorList>
            <person name="Shao F."/>
        </authorList>
    </citation>
    <scope>NUCLEOTIDE SEQUENCE [LARGE SCALE GENOMIC DNA]</scope>
    <source>
        <strain evidence="1">EC202008001</strain>
        <tissue evidence="1">Blood</tissue>
    </source>
</reference>
<dbReference type="AlphaFoldDB" id="A0A9D3NXA1"/>